<dbReference type="SUPFAM" id="SSF51161">
    <property type="entry name" value="Trimeric LpxA-like enzymes"/>
    <property type="match status" value="1"/>
</dbReference>
<keyword evidence="7" id="KW-1185">Reference proteome</keyword>
<evidence type="ECO:0000256" key="1">
    <source>
        <dbReference type="ARBA" id="ARBA00022605"/>
    </source>
</evidence>
<protein>
    <recommendedName>
        <fullName evidence="8">Acetyltransferase</fullName>
    </recommendedName>
</protein>
<evidence type="ECO:0000256" key="5">
    <source>
        <dbReference type="ARBA" id="ARBA00023154"/>
    </source>
</evidence>
<dbReference type="RefSeq" id="WP_210973645.1">
    <property type="nucleotide sequence ID" value="NZ_JAGPXE010000022.1"/>
</dbReference>
<accession>A0ABS5DQV5</accession>
<keyword evidence="2" id="KW-0808">Transferase</keyword>
<name>A0ABS5DQV5_9PSEU</name>
<dbReference type="PROSITE" id="PS00101">
    <property type="entry name" value="HEXAPEP_TRANSFERASES"/>
    <property type="match status" value="1"/>
</dbReference>
<comment type="caution">
    <text evidence="6">The sequence shown here is derived from an EMBL/GenBank/DDBJ whole genome shotgun (WGS) entry which is preliminary data.</text>
</comment>
<dbReference type="PANTHER" id="PTHR43300">
    <property type="entry name" value="ACETYLTRANSFERASE"/>
    <property type="match status" value="1"/>
</dbReference>
<dbReference type="InterPro" id="IPR001451">
    <property type="entry name" value="Hexapep"/>
</dbReference>
<keyword evidence="3" id="KW-0677">Repeat</keyword>
<evidence type="ECO:0000256" key="2">
    <source>
        <dbReference type="ARBA" id="ARBA00022679"/>
    </source>
</evidence>
<dbReference type="Proteomes" id="UP000674084">
    <property type="component" value="Unassembled WGS sequence"/>
</dbReference>
<dbReference type="PANTHER" id="PTHR43300:SF10">
    <property type="entry name" value="2,3,4,5-TETRAHYDROPYRIDINE-2,6-DICARBOXYLATE N-ACETYLTRANSFERASE"/>
    <property type="match status" value="1"/>
</dbReference>
<dbReference type="InterPro" id="IPR011004">
    <property type="entry name" value="Trimer_LpxA-like_sf"/>
</dbReference>
<evidence type="ECO:0000256" key="3">
    <source>
        <dbReference type="ARBA" id="ARBA00022737"/>
    </source>
</evidence>
<keyword evidence="4" id="KW-0220">Diaminopimelate biosynthesis</keyword>
<dbReference type="InterPro" id="IPR050179">
    <property type="entry name" value="Trans_hexapeptide_repeat"/>
</dbReference>
<gene>
    <name evidence="6" type="ORF">KBO27_32235</name>
</gene>
<keyword evidence="5" id="KW-0457">Lysine biosynthesis</keyword>
<sequence length="229" mass="24767">MTSRDEYGHVSLAPSSVVGEYCVLGCPKESRLRTLSSDPGSASKGAPVHIGADCLLFHHVTVYEGVSIGAGCVLEDRVRLGYDTQVGPGTRLMYGAYVCDRVRIGRDTRIAGFVCDEAMIGDRASVMGDLVHEYTRPHEDWWRVDEAPPVIEADSVVGYGARIIGSVRIGPRSYVAAGAVVTRDVPPEHIVTGINQAVPAAQWPGRRLRGLITHWDRPSPHGPGVVDER</sequence>
<dbReference type="Pfam" id="PF00132">
    <property type="entry name" value="Hexapep"/>
    <property type="match status" value="1"/>
</dbReference>
<reference evidence="6 7" key="1">
    <citation type="submission" date="2021-04" db="EMBL/GenBank/DDBJ databases">
        <title>Whole-genome sequencing of Saccharopolyspora endophytica KCTC 19397.</title>
        <authorList>
            <person name="Ay H."/>
            <person name="Saygin H."/>
            <person name="Sahin N."/>
        </authorList>
    </citation>
    <scope>NUCLEOTIDE SEQUENCE [LARGE SCALE GENOMIC DNA]</scope>
    <source>
        <strain evidence="6 7">KCTC 19397</strain>
    </source>
</reference>
<dbReference type="Gene3D" id="2.160.10.10">
    <property type="entry name" value="Hexapeptide repeat proteins"/>
    <property type="match status" value="1"/>
</dbReference>
<keyword evidence="1" id="KW-0028">Amino-acid biosynthesis</keyword>
<proteinExistence type="predicted"/>
<evidence type="ECO:0008006" key="8">
    <source>
        <dbReference type="Google" id="ProtNLM"/>
    </source>
</evidence>
<evidence type="ECO:0000256" key="4">
    <source>
        <dbReference type="ARBA" id="ARBA00022915"/>
    </source>
</evidence>
<dbReference type="InterPro" id="IPR018357">
    <property type="entry name" value="Hexapep_transf_CS"/>
</dbReference>
<dbReference type="EMBL" id="JAGPXE010000022">
    <property type="protein sequence ID" value="MBQ0928638.1"/>
    <property type="molecule type" value="Genomic_DNA"/>
</dbReference>
<evidence type="ECO:0000313" key="7">
    <source>
        <dbReference type="Proteomes" id="UP000674084"/>
    </source>
</evidence>
<evidence type="ECO:0000313" key="6">
    <source>
        <dbReference type="EMBL" id="MBQ0928638.1"/>
    </source>
</evidence>
<dbReference type="Pfam" id="PF14602">
    <property type="entry name" value="Hexapep_2"/>
    <property type="match status" value="1"/>
</dbReference>
<organism evidence="6 7">
    <name type="scientific">Saccharopolyspora endophytica</name>
    <dbReference type="NCBI Taxonomy" id="543886"/>
    <lineage>
        <taxon>Bacteria</taxon>
        <taxon>Bacillati</taxon>
        <taxon>Actinomycetota</taxon>
        <taxon>Actinomycetes</taxon>
        <taxon>Pseudonocardiales</taxon>
        <taxon>Pseudonocardiaceae</taxon>
        <taxon>Saccharopolyspora</taxon>
    </lineage>
</organism>